<protein>
    <submittedName>
        <fullName evidence="2">Uncharacterized protein</fullName>
    </submittedName>
</protein>
<feature type="compositionally biased region" description="Polar residues" evidence="1">
    <location>
        <begin position="19"/>
        <end position="43"/>
    </location>
</feature>
<evidence type="ECO:0000313" key="3">
    <source>
        <dbReference type="Proteomes" id="UP000472276"/>
    </source>
</evidence>
<dbReference type="AlphaFoldDB" id="A0AAZ1Y3H1"/>
<feature type="region of interest" description="Disordered" evidence="1">
    <location>
        <begin position="1"/>
        <end position="76"/>
    </location>
</feature>
<dbReference type="Proteomes" id="UP000472276">
    <property type="component" value="Unassembled WGS sequence"/>
</dbReference>
<reference evidence="2" key="2">
    <citation type="submission" date="2025-08" db="UniProtKB">
        <authorList>
            <consortium name="Ensembl"/>
        </authorList>
    </citation>
    <scope>IDENTIFICATION</scope>
</reference>
<keyword evidence="3" id="KW-1185">Reference proteome</keyword>
<evidence type="ECO:0000313" key="2">
    <source>
        <dbReference type="Ensembl" id="ENSOABP00000074372.1"/>
    </source>
</evidence>
<feature type="compositionally biased region" description="Basic and acidic residues" evidence="1">
    <location>
        <begin position="1"/>
        <end position="11"/>
    </location>
</feature>
<evidence type="ECO:0000256" key="1">
    <source>
        <dbReference type="SAM" id="MobiDB-lite"/>
    </source>
</evidence>
<organism evidence="2 3">
    <name type="scientific">Oreochromis aureus</name>
    <name type="common">Israeli tilapia</name>
    <name type="synonym">Chromis aureus</name>
    <dbReference type="NCBI Taxonomy" id="47969"/>
    <lineage>
        <taxon>Eukaryota</taxon>
        <taxon>Metazoa</taxon>
        <taxon>Chordata</taxon>
        <taxon>Craniata</taxon>
        <taxon>Vertebrata</taxon>
        <taxon>Euteleostomi</taxon>
        <taxon>Actinopterygii</taxon>
        <taxon>Neopterygii</taxon>
        <taxon>Teleostei</taxon>
        <taxon>Neoteleostei</taxon>
        <taxon>Acanthomorphata</taxon>
        <taxon>Ovalentaria</taxon>
        <taxon>Cichlomorphae</taxon>
        <taxon>Cichliformes</taxon>
        <taxon>Cichlidae</taxon>
        <taxon>African cichlids</taxon>
        <taxon>Pseudocrenilabrinae</taxon>
        <taxon>Oreochromini</taxon>
        <taxon>Oreochromis</taxon>
    </lineage>
</organism>
<name>A0AAZ1Y3H1_OREAU</name>
<accession>A0AAZ1Y3H1</accession>
<gene>
    <name evidence="2" type="primary">LATS1</name>
</gene>
<reference evidence="3" key="1">
    <citation type="submission" date="2020-03" db="EMBL/GenBank/DDBJ databases">
        <title>Evolution of repeat sequences and sex chromosomes of tilapia species revealed by chromosome-level genomes.</title>
        <authorList>
            <person name="Xu L."/>
            <person name="Tao W."/>
            <person name="Wang D."/>
            <person name="Zhou Q."/>
        </authorList>
    </citation>
    <scope>NUCLEOTIDE SEQUENCE [LARGE SCALE GENOMIC DNA]</scope>
    <source>
        <strain evidence="3">Israel</strain>
    </source>
</reference>
<sequence length="195" mass="22413">MKRGEKPEGYRQRRPKTFPVTNYSGNSQQMLQEIRNSLRNLSKPSDPPKVDTGAQGKMLPEDSRQLGRSSNPKNPHHKTLQEIREALMPFKNEPNTSGFQREPRFAGLEESFHLHNLLWKCSRCRSNMSPCFLSNYSQSVVLVPPHHQSTQIFALVFFCHCSCLCSISTGGFSVFVYRLLFNCWTEQNSELKMSL</sequence>
<dbReference type="Ensembl" id="ENSOABT00000081112.1">
    <property type="protein sequence ID" value="ENSOABP00000074372.1"/>
    <property type="gene ID" value="ENSOABG00000012649.2"/>
</dbReference>
<reference evidence="2" key="3">
    <citation type="submission" date="2025-09" db="UniProtKB">
        <authorList>
            <consortium name="Ensembl"/>
        </authorList>
    </citation>
    <scope>IDENTIFICATION</scope>
</reference>
<proteinExistence type="predicted"/>